<evidence type="ECO:0000313" key="7">
    <source>
        <dbReference type="EMBL" id="TNV81191.1"/>
    </source>
</evidence>
<keyword evidence="4 6" id="KW-0472">Membrane</keyword>
<organism evidence="7 8">
    <name type="scientific">Halteria grandinella</name>
    <dbReference type="NCBI Taxonomy" id="5974"/>
    <lineage>
        <taxon>Eukaryota</taxon>
        <taxon>Sar</taxon>
        <taxon>Alveolata</taxon>
        <taxon>Ciliophora</taxon>
        <taxon>Intramacronucleata</taxon>
        <taxon>Spirotrichea</taxon>
        <taxon>Stichotrichia</taxon>
        <taxon>Sporadotrichida</taxon>
        <taxon>Halteriidae</taxon>
        <taxon>Halteria</taxon>
    </lineage>
</organism>
<dbReference type="PANTHER" id="PTHR23294">
    <property type="entry name" value="ET TRANSLATION PRODUCT-RELATED"/>
    <property type="match status" value="1"/>
</dbReference>
<protein>
    <submittedName>
        <fullName evidence="7">Uncharacterized protein</fullName>
    </submittedName>
</protein>
<feature type="region of interest" description="Disordered" evidence="5">
    <location>
        <begin position="314"/>
        <end position="353"/>
    </location>
</feature>
<dbReference type="SUPFAM" id="SSF103473">
    <property type="entry name" value="MFS general substrate transporter"/>
    <property type="match status" value="1"/>
</dbReference>
<dbReference type="Pfam" id="PF07690">
    <property type="entry name" value="MFS_1"/>
    <property type="match status" value="1"/>
</dbReference>
<feature type="compositionally biased region" description="Polar residues" evidence="5">
    <location>
        <begin position="338"/>
        <end position="353"/>
    </location>
</feature>
<dbReference type="Gene3D" id="1.20.1250.20">
    <property type="entry name" value="MFS general substrate transporter like domains"/>
    <property type="match status" value="1"/>
</dbReference>
<keyword evidence="2 6" id="KW-0812">Transmembrane</keyword>
<dbReference type="GO" id="GO:0016020">
    <property type="term" value="C:membrane"/>
    <property type="evidence" value="ECO:0007669"/>
    <property type="project" value="UniProtKB-SubCell"/>
</dbReference>
<proteinExistence type="predicted"/>
<evidence type="ECO:0000256" key="5">
    <source>
        <dbReference type="SAM" id="MobiDB-lite"/>
    </source>
</evidence>
<feature type="transmembrane region" description="Helical" evidence="6">
    <location>
        <begin position="102"/>
        <end position="123"/>
    </location>
</feature>
<sequence length="353" mass="39884">MISAVPHDLQVANTTLWGSMKSMWRLTCDRRFVWLIPQLAWTGISIAYYSGNLVEMMTGAIGGDDTKYQFKWSMLAMVGFGFGEILGGFFIGYIVDRFGSKAAILVNLLIILTMFGFTLGFIVQFEFNYLAWVMCFLWGFQDSGVNTQIQETLGFEFDNASSEPFSIYNILQCLSCFIFQLIEAQVNGNPGYLYYTIAVAVICIIANTLPYFFPFREHLANQNDIIGSIIGSHRHDTHHNLARKSEKSNRHSGRRESNHYLPNEHLEEANEKLLMREESLKLEKEQVAVALTASDNNLGLNRTDMVNSGVVNTNSMKHEDSQSNQSRRQSQVMDISHAPQQAQETTPEGGVQQ</sequence>
<dbReference type="GO" id="GO:0022857">
    <property type="term" value="F:transmembrane transporter activity"/>
    <property type="evidence" value="ECO:0007669"/>
    <property type="project" value="InterPro"/>
</dbReference>
<evidence type="ECO:0000313" key="8">
    <source>
        <dbReference type="Proteomes" id="UP000785679"/>
    </source>
</evidence>
<dbReference type="EMBL" id="RRYP01006453">
    <property type="protein sequence ID" value="TNV81191.1"/>
    <property type="molecule type" value="Genomic_DNA"/>
</dbReference>
<feature type="compositionally biased region" description="Low complexity" evidence="5">
    <location>
        <begin position="322"/>
        <end position="331"/>
    </location>
</feature>
<feature type="transmembrane region" description="Helical" evidence="6">
    <location>
        <begin position="32"/>
        <end position="50"/>
    </location>
</feature>
<evidence type="ECO:0000256" key="6">
    <source>
        <dbReference type="SAM" id="Phobius"/>
    </source>
</evidence>
<dbReference type="Proteomes" id="UP000785679">
    <property type="component" value="Unassembled WGS sequence"/>
</dbReference>
<feature type="compositionally biased region" description="Basic and acidic residues" evidence="5">
    <location>
        <begin position="243"/>
        <end position="265"/>
    </location>
</feature>
<evidence type="ECO:0000256" key="4">
    <source>
        <dbReference type="ARBA" id="ARBA00023136"/>
    </source>
</evidence>
<dbReference type="InterPro" id="IPR011701">
    <property type="entry name" value="MFS"/>
</dbReference>
<dbReference type="PANTHER" id="PTHR23294:SF0">
    <property type="entry name" value="UNC93-LIKE PROTEIN MFSD11"/>
    <property type="match status" value="1"/>
</dbReference>
<accession>A0A8J8NVY9</accession>
<evidence type="ECO:0000256" key="2">
    <source>
        <dbReference type="ARBA" id="ARBA00022692"/>
    </source>
</evidence>
<dbReference type="AlphaFoldDB" id="A0A8J8NVY9"/>
<dbReference type="InterPro" id="IPR036259">
    <property type="entry name" value="MFS_trans_sf"/>
</dbReference>
<comment type="caution">
    <text evidence="7">The sequence shown here is derived from an EMBL/GenBank/DDBJ whole genome shotgun (WGS) entry which is preliminary data.</text>
</comment>
<dbReference type="InterPro" id="IPR051617">
    <property type="entry name" value="UNC-93-like_regulator"/>
</dbReference>
<evidence type="ECO:0000256" key="3">
    <source>
        <dbReference type="ARBA" id="ARBA00022989"/>
    </source>
</evidence>
<keyword evidence="8" id="KW-1185">Reference proteome</keyword>
<gene>
    <name evidence="7" type="ORF">FGO68_gene15161</name>
</gene>
<name>A0A8J8NVY9_HALGN</name>
<feature type="transmembrane region" description="Helical" evidence="6">
    <location>
        <begin position="70"/>
        <end position="95"/>
    </location>
</feature>
<reference evidence="7" key="1">
    <citation type="submission" date="2019-06" db="EMBL/GenBank/DDBJ databases">
        <authorList>
            <person name="Zheng W."/>
        </authorList>
    </citation>
    <scope>NUCLEOTIDE SEQUENCE</scope>
    <source>
        <strain evidence="7">QDHG01</strain>
    </source>
</reference>
<comment type="subcellular location">
    <subcellularLocation>
        <location evidence="1">Membrane</location>
        <topology evidence="1">Multi-pass membrane protein</topology>
    </subcellularLocation>
</comment>
<feature type="transmembrane region" description="Helical" evidence="6">
    <location>
        <begin position="192"/>
        <end position="213"/>
    </location>
</feature>
<evidence type="ECO:0000256" key="1">
    <source>
        <dbReference type="ARBA" id="ARBA00004141"/>
    </source>
</evidence>
<feature type="region of interest" description="Disordered" evidence="5">
    <location>
        <begin position="240"/>
        <end position="265"/>
    </location>
</feature>
<keyword evidence="3 6" id="KW-1133">Transmembrane helix</keyword>